<keyword evidence="1" id="KW-0812">Transmembrane</keyword>
<accession>A0ABQ8SM24</accession>
<evidence type="ECO:0000313" key="2">
    <source>
        <dbReference type="EMBL" id="KAJ4434692.1"/>
    </source>
</evidence>
<name>A0ABQ8SM24_PERAM</name>
<feature type="transmembrane region" description="Helical" evidence="1">
    <location>
        <begin position="115"/>
        <end position="136"/>
    </location>
</feature>
<dbReference type="Proteomes" id="UP001148838">
    <property type="component" value="Unassembled WGS sequence"/>
</dbReference>
<comment type="caution">
    <text evidence="2">The sequence shown here is derived from an EMBL/GenBank/DDBJ whole genome shotgun (WGS) entry which is preliminary data.</text>
</comment>
<keyword evidence="1" id="KW-1133">Transmembrane helix</keyword>
<evidence type="ECO:0000256" key="1">
    <source>
        <dbReference type="SAM" id="Phobius"/>
    </source>
</evidence>
<sequence length="310" mass="35860">MKPVVVITEDVQNVHLLLEYRPHIDVSLTCETIPNSRSIAYVLRTFDSEGIPNQAPEMNKPMILNGPTSRNREGSDQMVIMLPMIMTKILTMIMMTKMIKMINMLMLIMMMENMLLLIIMNTILMMIMIMLMRVLMVITMQMLLLIMILIKILMILLMVMTMMVMIMDNDEGYDTDKDSHDTFDGTDEDGDDYGLKVHSVFYQTEYRIFPGGKKAVGVWCRLHYLILVPRTRKNVLSPCFKKTSCDDYQSPMNGTGDVRQVNHPSWALQIRSHHRLMSSNPESRTPCSYNLNQRRKPVYIVIVPRRGVVV</sequence>
<feature type="transmembrane region" description="Helical" evidence="1">
    <location>
        <begin position="78"/>
        <end position="95"/>
    </location>
</feature>
<gene>
    <name evidence="2" type="ORF">ANN_23260</name>
</gene>
<keyword evidence="1" id="KW-0472">Membrane</keyword>
<organism evidence="2 3">
    <name type="scientific">Periplaneta americana</name>
    <name type="common">American cockroach</name>
    <name type="synonym">Blatta americana</name>
    <dbReference type="NCBI Taxonomy" id="6978"/>
    <lineage>
        <taxon>Eukaryota</taxon>
        <taxon>Metazoa</taxon>
        <taxon>Ecdysozoa</taxon>
        <taxon>Arthropoda</taxon>
        <taxon>Hexapoda</taxon>
        <taxon>Insecta</taxon>
        <taxon>Pterygota</taxon>
        <taxon>Neoptera</taxon>
        <taxon>Polyneoptera</taxon>
        <taxon>Dictyoptera</taxon>
        <taxon>Blattodea</taxon>
        <taxon>Blattoidea</taxon>
        <taxon>Blattidae</taxon>
        <taxon>Blattinae</taxon>
        <taxon>Periplaneta</taxon>
    </lineage>
</organism>
<evidence type="ECO:0000313" key="3">
    <source>
        <dbReference type="Proteomes" id="UP001148838"/>
    </source>
</evidence>
<feature type="transmembrane region" description="Helical" evidence="1">
    <location>
        <begin position="142"/>
        <end position="167"/>
    </location>
</feature>
<dbReference type="EMBL" id="JAJSOF020000025">
    <property type="protein sequence ID" value="KAJ4434692.1"/>
    <property type="molecule type" value="Genomic_DNA"/>
</dbReference>
<reference evidence="2 3" key="1">
    <citation type="journal article" date="2022" name="Allergy">
        <title>Genome assembly and annotation of Periplaneta americana reveal a comprehensive cockroach allergen profile.</title>
        <authorList>
            <person name="Wang L."/>
            <person name="Xiong Q."/>
            <person name="Saelim N."/>
            <person name="Wang L."/>
            <person name="Nong W."/>
            <person name="Wan A.T."/>
            <person name="Shi M."/>
            <person name="Liu X."/>
            <person name="Cao Q."/>
            <person name="Hui J.H.L."/>
            <person name="Sookrung N."/>
            <person name="Leung T.F."/>
            <person name="Tungtrongchitr A."/>
            <person name="Tsui S.K.W."/>
        </authorList>
    </citation>
    <scope>NUCLEOTIDE SEQUENCE [LARGE SCALE GENOMIC DNA]</scope>
    <source>
        <strain evidence="2">PWHHKU_190912</strain>
    </source>
</reference>
<protein>
    <submittedName>
        <fullName evidence="2">Uncharacterized protein</fullName>
    </submittedName>
</protein>
<keyword evidence="3" id="KW-1185">Reference proteome</keyword>
<proteinExistence type="predicted"/>